<evidence type="ECO:0000256" key="1">
    <source>
        <dbReference type="SAM" id="SignalP"/>
    </source>
</evidence>
<name>A0A2T3NJ48_9GAMM</name>
<comment type="caution">
    <text evidence="2">The sequence shown here is derived from an EMBL/GenBank/DDBJ whole genome shotgun (WGS) entry which is preliminary data.</text>
</comment>
<keyword evidence="1" id="KW-0732">Signal</keyword>
<dbReference type="AlphaFoldDB" id="A0A2T3NJ48"/>
<evidence type="ECO:0000313" key="2">
    <source>
        <dbReference type="EMBL" id="PSW15545.1"/>
    </source>
</evidence>
<dbReference type="OrthoDB" id="5817065at2"/>
<dbReference type="EMBL" id="PYMB01000001">
    <property type="protein sequence ID" value="PSW15545.1"/>
    <property type="molecule type" value="Genomic_DNA"/>
</dbReference>
<dbReference type="RefSeq" id="WP_107296164.1">
    <property type="nucleotide sequence ID" value="NZ_JAHVIB010000003.1"/>
</dbReference>
<sequence length="102" mass="11196">MISRTIAAIALLTASTFSFASPELLVPVEVPNTQLAHVETLVIDGDINDSLQMLLNNTLKNKSSDFYVIDDISEDTLNNTLTIVITLYNQPISLPTDDWSLS</sequence>
<organism evidence="2 3">
    <name type="scientific">Photobacterium rosenbergii</name>
    <dbReference type="NCBI Taxonomy" id="294936"/>
    <lineage>
        <taxon>Bacteria</taxon>
        <taxon>Pseudomonadati</taxon>
        <taxon>Pseudomonadota</taxon>
        <taxon>Gammaproteobacteria</taxon>
        <taxon>Vibrionales</taxon>
        <taxon>Vibrionaceae</taxon>
        <taxon>Photobacterium</taxon>
    </lineage>
</organism>
<dbReference type="Proteomes" id="UP000241346">
    <property type="component" value="Unassembled WGS sequence"/>
</dbReference>
<feature type="chain" id="PRO_5015414578" evidence="1">
    <location>
        <begin position="21"/>
        <end position="102"/>
    </location>
</feature>
<accession>A0A2T3NJ48</accession>
<protein>
    <submittedName>
        <fullName evidence="2">Uncharacterized protein</fullName>
    </submittedName>
</protein>
<reference evidence="2 3" key="1">
    <citation type="submission" date="2018-03" db="EMBL/GenBank/DDBJ databases">
        <title>Whole genome sequencing of Histamine producing bacteria.</title>
        <authorList>
            <person name="Butler K."/>
        </authorList>
    </citation>
    <scope>NUCLEOTIDE SEQUENCE [LARGE SCALE GENOMIC DNA]</scope>
    <source>
        <strain evidence="2 3">DSM 19138</strain>
    </source>
</reference>
<proteinExistence type="predicted"/>
<evidence type="ECO:0000313" key="3">
    <source>
        <dbReference type="Proteomes" id="UP000241346"/>
    </source>
</evidence>
<gene>
    <name evidence="2" type="ORF">C9J01_00545</name>
</gene>
<feature type="signal peptide" evidence="1">
    <location>
        <begin position="1"/>
        <end position="20"/>
    </location>
</feature>